<evidence type="ECO:0000313" key="2">
    <source>
        <dbReference type="EMBL" id="MCP8967190.1"/>
    </source>
</evidence>
<keyword evidence="3" id="KW-1185">Reference proteome</keyword>
<dbReference type="Pfam" id="PF10531">
    <property type="entry name" value="SLBB"/>
    <property type="match status" value="1"/>
</dbReference>
<dbReference type="InterPro" id="IPR010994">
    <property type="entry name" value="RuvA_2-like"/>
</dbReference>
<dbReference type="NCBIfam" id="TIGR00426">
    <property type="entry name" value="competence protein ComEA helix-hairpin-helix repeat region"/>
    <property type="match status" value="1"/>
</dbReference>
<dbReference type="InterPro" id="IPR003583">
    <property type="entry name" value="Hlx-hairpin-Hlx_DNA-bd_motif"/>
</dbReference>
<dbReference type="GO" id="GO:0003677">
    <property type="term" value="F:DNA binding"/>
    <property type="evidence" value="ECO:0007669"/>
    <property type="project" value="InterPro"/>
</dbReference>
<dbReference type="InterPro" id="IPR004509">
    <property type="entry name" value="Competence_ComEA_HhH"/>
</dbReference>
<proteinExistence type="predicted"/>
<dbReference type="AlphaFoldDB" id="A0AA41X5F5"/>
<name>A0AA41X5F5_9BACI</name>
<evidence type="ECO:0000313" key="3">
    <source>
        <dbReference type="Proteomes" id="UP001156102"/>
    </source>
</evidence>
<dbReference type="Proteomes" id="UP001156102">
    <property type="component" value="Unassembled WGS sequence"/>
</dbReference>
<sequence length="195" mass="21166">MEKYKKWGIAGIMLMLLIALFYSQTRGSGAEETARIPAAVREEAPETNKQSKAPQEPRQLVVDIKGAVQRPGVYELPGGSRMREAVERAGGLLPEADGAKINLAQLLQDGMMVYVPRAGEQIAAPEAPEQAAKIAVNTATKEQLQQIPGIGPKKADAIVQYREEHGPFQRAEDLLEVPGIGEKLLEQMKGSMIVP</sequence>
<dbReference type="PANTHER" id="PTHR21180:SF32">
    <property type="entry name" value="ENDONUCLEASE_EXONUCLEASE_PHOSPHATASE FAMILY DOMAIN-CONTAINING PROTEIN 1"/>
    <property type="match status" value="1"/>
</dbReference>
<accession>A0AA41X5F5</accession>
<comment type="caution">
    <text evidence="2">The sequence shown here is derived from an EMBL/GenBank/DDBJ whole genome shotgun (WGS) entry which is preliminary data.</text>
</comment>
<dbReference type="RefSeq" id="WP_254756596.1">
    <property type="nucleotide sequence ID" value="NZ_JANCLT010000001.1"/>
</dbReference>
<dbReference type="EMBL" id="JANCLT010000001">
    <property type="protein sequence ID" value="MCP8967190.1"/>
    <property type="molecule type" value="Genomic_DNA"/>
</dbReference>
<dbReference type="SMART" id="SM00278">
    <property type="entry name" value="HhH1"/>
    <property type="match status" value="2"/>
</dbReference>
<dbReference type="GO" id="GO:0015627">
    <property type="term" value="C:type II protein secretion system complex"/>
    <property type="evidence" value="ECO:0007669"/>
    <property type="project" value="TreeGrafter"/>
</dbReference>
<organism evidence="2 3">
    <name type="scientific">Ectobacillus ponti</name>
    <dbReference type="NCBI Taxonomy" id="2961894"/>
    <lineage>
        <taxon>Bacteria</taxon>
        <taxon>Bacillati</taxon>
        <taxon>Bacillota</taxon>
        <taxon>Bacilli</taxon>
        <taxon>Bacillales</taxon>
        <taxon>Bacillaceae</taxon>
        <taxon>Ectobacillus</taxon>
    </lineage>
</organism>
<dbReference type="Gene3D" id="1.10.150.310">
    <property type="entry name" value="Tex RuvX-like domain-like"/>
    <property type="match status" value="1"/>
</dbReference>
<dbReference type="GO" id="GO:0015628">
    <property type="term" value="P:protein secretion by the type II secretion system"/>
    <property type="evidence" value="ECO:0007669"/>
    <property type="project" value="TreeGrafter"/>
</dbReference>
<dbReference type="Gene3D" id="3.10.560.10">
    <property type="entry name" value="Outer membrane lipoprotein wza domain like"/>
    <property type="match status" value="1"/>
</dbReference>
<dbReference type="SUPFAM" id="SSF142984">
    <property type="entry name" value="Nqo1 middle domain-like"/>
    <property type="match status" value="1"/>
</dbReference>
<reference evidence="2" key="1">
    <citation type="submission" date="2022-07" db="EMBL/GenBank/DDBJ databases">
        <authorList>
            <person name="Li W.-J."/>
            <person name="Deng Q.-Q."/>
        </authorList>
    </citation>
    <scope>NUCLEOTIDE SEQUENCE</scope>
    <source>
        <strain evidence="2">SYSU M60031</strain>
    </source>
</reference>
<dbReference type="PANTHER" id="PTHR21180">
    <property type="entry name" value="ENDONUCLEASE/EXONUCLEASE/PHOSPHATASE FAMILY DOMAIN-CONTAINING PROTEIN 1"/>
    <property type="match status" value="1"/>
</dbReference>
<dbReference type="Pfam" id="PF12836">
    <property type="entry name" value="HHH_3"/>
    <property type="match status" value="1"/>
</dbReference>
<dbReference type="SUPFAM" id="SSF47781">
    <property type="entry name" value="RuvA domain 2-like"/>
    <property type="match status" value="1"/>
</dbReference>
<evidence type="ECO:0000259" key="1">
    <source>
        <dbReference type="SMART" id="SM00278"/>
    </source>
</evidence>
<dbReference type="InterPro" id="IPR051675">
    <property type="entry name" value="Endo/Exo/Phosphatase_dom_1"/>
</dbReference>
<feature type="domain" description="Helix-hairpin-helix DNA-binding motif class 1" evidence="1">
    <location>
        <begin position="142"/>
        <end position="161"/>
    </location>
</feature>
<feature type="domain" description="Helix-hairpin-helix DNA-binding motif class 1" evidence="1">
    <location>
        <begin position="172"/>
        <end position="191"/>
    </location>
</feature>
<protein>
    <submittedName>
        <fullName evidence="2">Helix-hairpin-helix domain-containing protein</fullName>
    </submittedName>
</protein>
<dbReference type="GO" id="GO:0006281">
    <property type="term" value="P:DNA repair"/>
    <property type="evidence" value="ECO:0007669"/>
    <property type="project" value="InterPro"/>
</dbReference>
<gene>
    <name evidence="2" type="ORF">NK662_01385</name>
</gene>
<dbReference type="InterPro" id="IPR019554">
    <property type="entry name" value="Soluble_ligand-bd"/>
</dbReference>